<sequence length="618" mass="68711">MNQRDLCKTSPIAQFLCLPCGMRSLFLWGQTQILILNLVIILAAILIPPLKANGAFLYKSYTIRYDRGWDILCDPYVVQKNDWVLKLFRQKGEIAHKDFPEFLRIFQRINPHIRDIDRIQPGQYIMIPLRKLRQGSMPGQSTGIVTVPFVTISNIPEPLKVYSKAYKVQKGDCVSILIARKFGAFDSESYHEGIKLFRLINPDIEDLDQIFVGQMIHIPDPSIRSQPWYASLFDPAAARNYDKGTGSSVPIEVTALEPPGPNHNSDKPGSPLPEAASILKAKFYNEGLYYFPRPGQEDFELDLARMPFMELIDGTRLIFPQDNAGQESAVNVVRSFWKNVKVVQIAFGDSAEQIFNSVFESLGVNLLADRLSFADRGVDVETRGKWIIDEPSATEKTDRKVCISLIDNPSQRTPESITRYLEQHDIVIKDVLTGKGGANPQPAKNPYRKVKNVVTVDPANHRALVNDLLKAMGYQYAPNVSITFPYAQMQVKAVSNLVTIGNKSPLLIDFGDFYGDAVAAIKKAGFDIIQIKNENSYATIIRKLSEALGLSYSNNPTFWAADRPAAYNTALTVPGCLVAAAGGPTVLLADAPLDDGVIQLLDHQGVKIILLGIPGKYL</sequence>
<evidence type="ECO:0000313" key="2">
    <source>
        <dbReference type="EMBL" id="MBC8432941.1"/>
    </source>
</evidence>
<comment type="caution">
    <text evidence="2">The sequence shown here is derived from an EMBL/GenBank/DDBJ whole genome shotgun (WGS) entry which is preliminary data.</text>
</comment>
<organism evidence="2 3">
    <name type="scientific">Candidatus Desulfatibia vada</name>
    <dbReference type="NCBI Taxonomy" id="2841696"/>
    <lineage>
        <taxon>Bacteria</taxon>
        <taxon>Pseudomonadati</taxon>
        <taxon>Thermodesulfobacteriota</taxon>
        <taxon>Desulfobacteria</taxon>
        <taxon>Desulfobacterales</taxon>
        <taxon>Desulfobacterales incertae sedis</taxon>
        <taxon>Candidatus Desulfatibia</taxon>
    </lineage>
</organism>
<feature type="transmembrane region" description="Helical" evidence="1">
    <location>
        <begin position="25"/>
        <end position="47"/>
    </location>
</feature>
<protein>
    <submittedName>
        <fullName evidence="2">Uncharacterized protein</fullName>
    </submittedName>
</protein>
<evidence type="ECO:0000313" key="3">
    <source>
        <dbReference type="Proteomes" id="UP000605201"/>
    </source>
</evidence>
<keyword evidence="1" id="KW-0472">Membrane</keyword>
<dbReference type="AlphaFoldDB" id="A0A8J6P3K4"/>
<dbReference type="EMBL" id="JACNIG010000256">
    <property type="protein sequence ID" value="MBC8432941.1"/>
    <property type="molecule type" value="Genomic_DNA"/>
</dbReference>
<evidence type="ECO:0000256" key="1">
    <source>
        <dbReference type="SAM" id="Phobius"/>
    </source>
</evidence>
<dbReference type="Gene3D" id="3.10.350.10">
    <property type="entry name" value="LysM domain"/>
    <property type="match status" value="1"/>
</dbReference>
<reference evidence="2 3" key="1">
    <citation type="submission" date="2020-08" db="EMBL/GenBank/DDBJ databases">
        <title>Bridging the membrane lipid divide: bacteria of the FCB group superphylum have the potential to synthesize archaeal ether lipids.</title>
        <authorList>
            <person name="Villanueva L."/>
            <person name="Von Meijenfeldt F.A.B."/>
            <person name="Westbye A.B."/>
            <person name="Yadav S."/>
            <person name="Hopmans E.C."/>
            <person name="Dutilh B.E."/>
            <person name="Sinninghe Damste J.S."/>
        </authorList>
    </citation>
    <scope>NUCLEOTIDE SEQUENCE [LARGE SCALE GENOMIC DNA]</scope>
    <source>
        <strain evidence="2">NIOZ-UU17</strain>
    </source>
</reference>
<accession>A0A8J6P3K4</accession>
<dbReference type="InterPro" id="IPR036779">
    <property type="entry name" value="LysM_dom_sf"/>
</dbReference>
<gene>
    <name evidence="2" type="ORF">H8D96_13605</name>
</gene>
<name>A0A8J6P3K4_9BACT</name>
<keyword evidence="1" id="KW-0812">Transmembrane</keyword>
<keyword evidence="1" id="KW-1133">Transmembrane helix</keyword>
<proteinExistence type="predicted"/>
<dbReference type="Proteomes" id="UP000605201">
    <property type="component" value="Unassembled WGS sequence"/>
</dbReference>